<accession>A0A346PDF6</accession>
<feature type="compositionally biased region" description="Polar residues" evidence="1">
    <location>
        <begin position="1"/>
        <end position="19"/>
    </location>
</feature>
<evidence type="ECO:0000313" key="3">
    <source>
        <dbReference type="Proteomes" id="UP000258707"/>
    </source>
</evidence>
<protein>
    <submittedName>
        <fullName evidence="2">Uncharacterized protein</fullName>
    </submittedName>
</protein>
<feature type="region of interest" description="Disordered" evidence="1">
    <location>
        <begin position="1"/>
        <end position="43"/>
    </location>
</feature>
<proteinExistence type="predicted"/>
<dbReference type="Proteomes" id="UP000258707">
    <property type="component" value="Chromosome"/>
</dbReference>
<evidence type="ECO:0000313" key="2">
    <source>
        <dbReference type="EMBL" id="AXR77551.1"/>
    </source>
</evidence>
<dbReference type="KEGG" id="nan:AArc1_1211"/>
<sequence length="79" mass="9076">MSSLNRSRGKTLSRTSRGRPSSPAAIRHPRRTDSLERRTYTRSRHNPTSFTVWIRAVTAGIPVRFCFTLTYVCVSAHWL</sequence>
<reference evidence="3" key="1">
    <citation type="submission" date="2017-10" db="EMBL/GenBank/DDBJ databases">
        <title>Phenotypic and genomic properties of facultatively anaerobic sulfur-reducing natronoarchaea from hypersaline soda lakes.</title>
        <authorList>
            <person name="Sorokin D.Y."/>
            <person name="Kublanov I.V."/>
            <person name="Roman P."/>
            <person name="Sinninghe Damste J.S."/>
            <person name="Golyshin P.N."/>
            <person name="Rojo D."/>
            <person name="Ciordia S."/>
            <person name="Mena Md.C."/>
            <person name="Ferrer M."/>
            <person name="Messina E."/>
            <person name="Smedile F."/>
            <person name="La Spada G."/>
            <person name="La Cono V."/>
            <person name="Yakimov M.M."/>
        </authorList>
    </citation>
    <scope>NUCLEOTIDE SEQUENCE [LARGE SCALE GENOMIC DNA]</scope>
    <source>
        <strain evidence="3">AArc1</strain>
    </source>
</reference>
<dbReference type="AlphaFoldDB" id="A0A346PDF6"/>
<gene>
    <name evidence="2" type="ORF">AArc1_1211</name>
</gene>
<dbReference type="EMBL" id="CP024047">
    <property type="protein sequence ID" value="AXR77551.1"/>
    <property type="molecule type" value="Genomic_DNA"/>
</dbReference>
<evidence type="ECO:0000256" key="1">
    <source>
        <dbReference type="SAM" id="MobiDB-lite"/>
    </source>
</evidence>
<name>A0A346PDF6_9EURY</name>
<organism evidence="2 3">
    <name type="scientific">Natrarchaeobaculum sulfurireducens</name>
    <dbReference type="NCBI Taxonomy" id="2044521"/>
    <lineage>
        <taxon>Archaea</taxon>
        <taxon>Methanobacteriati</taxon>
        <taxon>Methanobacteriota</taxon>
        <taxon>Stenosarchaea group</taxon>
        <taxon>Halobacteria</taxon>
        <taxon>Halobacteriales</taxon>
        <taxon>Natrialbaceae</taxon>
        <taxon>Natrarchaeobaculum</taxon>
    </lineage>
</organism>